<evidence type="ECO:0000313" key="1">
    <source>
        <dbReference type="EMBL" id="VVW17914.1"/>
    </source>
</evidence>
<dbReference type="EMBL" id="LR721781">
    <property type="protein sequence ID" value="VVW17914.1"/>
    <property type="molecule type" value="Genomic_DNA"/>
</dbReference>
<organism evidence="1">
    <name type="scientific">Nymphaea colorata</name>
    <name type="common">pocket water lily</name>
    <dbReference type="NCBI Taxonomy" id="210225"/>
    <lineage>
        <taxon>Eukaryota</taxon>
        <taxon>Viridiplantae</taxon>
        <taxon>Streptophyta</taxon>
        <taxon>Embryophyta</taxon>
        <taxon>Tracheophyta</taxon>
        <taxon>Spermatophyta</taxon>
        <taxon>Magnoliopsida</taxon>
        <taxon>Nymphaeales</taxon>
        <taxon>Nymphaeaceae</taxon>
        <taxon>Nymphaea</taxon>
    </lineage>
</organism>
<proteinExistence type="predicted"/>
<gene>
    <name evidence="1" type="ORF">NYM_LOCUS15675</name>
</gene>
<reference evidence="1" key="1">
    <citation type="submission" date="2019-09" db="EMBL/GenBank/DDBJ databases">
        <authorList>
            <person name="Zhang L."/>
        </authorList>
    </citation>
    <scope>NUCLEOTIDE SEQUENCE</scope>
</reference>
<sequence>MAFVSSKPHRSESEA</sequence>
<protein>
    <submittedName>
        <fullName evidence="1">Uncharacterized protein</fullName>
    </submittedName>
</protein>
<accession>A0A5K1BTL1</accession>
<name>A0A5K1BTL1_9MAGN</name>